<gene>
    <name evidence="2" type="ORF">A3A97_03725</name>
</gene>
<name>A0A1G2PWC3_9BACT</name>
<dbReference type="EMBL" id="MHSW01000006">
    <property type="protein sequence ID" value="OHA52603.1"/>
    <property type="molecule type" value="Genomic_DNA"/>
</dbReference>
<proteinExistence type="predicted"/>
<accession>A0A1G2PWC3</accession>
<reference evidence="2 3" key="1">
    <citation type="journal article" date="2016" name="Nat. Commun.">
        <title>Thousands of microbial genomes shed light on interconnected biogeochemical processes in an aquifer system.</title>
        <authorList>
            <person name="Anantharaman K."/>
            <person name="Brown C.T."/>
            <person name="Hug L.A."/>
            <person name="Sharon I."/>
            <person name="Castelle C.J."/>
            <person name="Probst A.J."/>
            <person name="Thomas B.C."/>
            <person name="Singh A."/>
            <person name="Wilkins M.J."/>
            <person name="Karaoz U."/>
            <person name="Brodie E.L."/>
            <person name="Williams K.H."/>
            <person name="Hubbard S.S."/>
            <person name="Banfield J.F."/>
        </authorList>
    </citation>
    <scope>NUCLEOTIDE SEQUENCE [LARGE SCALE GENOMIC DNA]</scope>
</reference>
<evidence type="ECO:0000256" key="1">
    <source>
        <dbReference type="SAM" id="Phobius"/>
    </source>
</evidence>
<comment type="caution">
    <text evidence="2">The sequence shown here is derived from an EMBL/GenBank/DDBJ whole genome shotgun (WGS) entry which is preliminary data.</text>
</comment>
<sequence>MKCIFTSSLSGTAFYFLSEITNSFELLLLSCFLLIVSAIAFALDVLAWRAYQDRKYEGTKNARLKALNSLRKTLRIK</sequence>
<evidence type="ECO:0000313" key="3">
    <source>
        <dbReference type="Proteomes" id="UP000176951"/>
    </source>
</evidence>
<keyword evidence="1" id="KW-0472">Membrane</keyword>
<dbReference type="AlphaFoldDB" id="A0A1G2PWC3"/>
<feature type="transmembrane region" description="Helical" evidence="1">
    <location>
        <begin position="26"/>
        <end position="47"/>
    </location>
</feature>
<keyword evidence="1" id="KW-0812">Transmembrane</keyword>
<evidence type="ECO:0000313" key="2">
    <source>
        <dbReference type="EMBL" id="OHA52603.1"/>
    </source>
</evidence>
<protein>
    <submittedName>
        <fullName evidence="2">Uncharacterized protein</fullName>
    </submittedName>
</protein>
<organism evidence="2 3">
    <name type="scientific">Candidatus Terrybacteria bacterium RIFCSPLOWO2_01_FULL_40_23</name>
    <dbReference type="NCBI Taxonomy" id="1802366"/>
    <lineage>
        <taxon>Bacteria</taxon>
        <taxon>Candidatus Terryibacteriota</taxon>
    </lineage>
</organism>
<dbReference type="Proteomes" id="UP000176951">
    <property type="component" value="Unassembled WGS sequence"/>
</dbReference>
<keyword evidence="1" id="KW-1133">Transmembrane helix</keyword>